<protein>
    <submittedName>
        <fullName evidence="1">Transposase</fullName>
    </submittedName>
</protein>
<dbReference type="Gene3D" id="1.10.10.60">
    <property type="entry name" value="Homeodomain-like"/>
    <property type="match status" value="1"/>
</dbReference>
<gene>
    <name evidence="1" type="ORF">BSK56_19710</name>
</gene>
<dbReference type="InterPro" id="IPR002514">
    <property type="entry name" value="Transposase_8"/>
</dbReference>
<accession>A0ABX3H8D9</accession>
<dbReference type="Pfam" id="PF01527">
    <property type="entry name" value="HTH_Tnp_1"/>
    <property type="match status" value="1"/>
</dbReference>
<sequence>MAKKGQVFQSYSEEFKVEAIQTYLKGVESYKVVAERLGIANCTQLKVWVKKYRIGEPFDTRKGTTNPLKGRPRTTFASIEEERDYLKAQVDYLKKRYPNLLTERSSGYKTNTP</sequence>
<dbReference type="EMBL" id="MPTB01000026">
    <property type="protein sequence ID" value="OMD45350.1"/>
    <property type="molecule type" value="Genomic_DNA"/>
</dbReference>
<organism evidence="1 2">
    <name type="scientific">Paenibacillus borealis</name>
    <dbReference type="NCBI Taxonomy" id="160799"/>
    <lineage>
        <taxon>Bacteria</taxon>
        <taxon>Bacillati</taxon>
        <taxon>Bacillota</taxon>
        <taxon>Bacilli</taxon>
        <taxon>Bacillales</taxon>
        <taxon>Paenibacillaceae</taxon>
        <taxon>Paenibacillus</taxon>
    </lineage>
</organism>
<name>A0ABX3H8D9_PAEBO</name>
<evidence type="ECO:0000313" key="2">
    <source>
        <dbReference type="Proteomes" id="UP000187412"/>
    </source>
</evidence>
<comment type="caution">
    <text evidence="1">The sequence shown here is derived from an EMBL/GenBank/DDBJ whole genome shotgun (WGS) entry which is preliminary data.</text>
</comment>
<dbReference type="SUPFAM" id="SSF46689">
    <property type="entry name" value="Homeodomain-like"/>
    <property type="match status" value="1"/>
</dbReference>
<evidence type="ECO:0000313" key="1">
    <source>
        <dbReference type="EMBL" id="OMD45350.1"/>
    </source>
</evidence>
<keyword evidence="2" id="KW-1185">Reference proteome</keyword>
<proteinExistence type="predicted"/>
<dbReference type="RefSeq" id="WP_076112417.1">
    <property type="nucleotide sequence ID" value="NZ_MPTB01000026.1"/>
</dbReference>
<dbReference type="Proteomes" id="UP000187412">
    <property type="component" value="Unassembled WGS sequence"/>
</dbReference>
<dbReference type="InterPro" id="IPR009057">
    <property type="entry name" value="Homeodomain-like_sf"/>
</dbReference>
<reference evidence="1 2" key="1">
    <citation type="submission" date="2016-10" db="EMBL/GenBank/DDBJ databases">
        <title>Paenibacillus species isolates.</title>
        <authorList>
            <person name="Beno S.M."/>
        </authorList>
    </citation>
    <scope>NUCLEOTIDE SEQUENCE [LARGE SCALE GENOMIC DNA]</scope>
    <source>
        <strain evidence="1 2">FSL H7-0744</strain>
    </source>
</reference>